<dbReference type="Pfam" id="PF00892">
    <property type="entry name" value="EamA"/>
    <property type="match status" value="2"/>
</dbReference>
<dbReference type="InterPro" id="IPR000620">
    <property type="entry name" value="EamA_dom"/>
</dbReference>
<evidence type="ECO:0000259" key="7">
    <source>
        <dbReference type="Pfam" id="PF00892"/>
    </source>
</evidence>
<dbReference type="RefSeq" id="WP_188120046.1">
    <property type="nucleotide sequence ID" value="NZ_JACHNC010000001.1"/>
</dbReference>
<dbReference type="Proteomes" id="UP000631312">
    <property type="component" value="Unassembled WGS sequence"/>
</dbReference>
<comment type="similarity">
    <text evidence="2">Belongs to the EamA transporter family.</text>
</comment>
<feature type="transmembrane region" description="Helical" evidence="6">
    <location>
        <begin position="219"/>
        <end position="239"/>
    </location>
</feature>
<dbReference type="Gene3D" id="1.10.3730.20">
    <property type="match status" value="1"/>
</dbReference>
<feature type="transmembrane region" description="Helical" evidence="6">
    <location>
        <begin position="62"/>
        <end position="83"/>
    </location>
</feature>
<evidence type="ECO:0000256" key="2">
    <source>
        <dbReference type="ARBA" id="ARBA00007362"/>
    </source>
</evidence>
<feature type="domain" description="EamA" evidence="7">
    <location>
        <begin position="3"/>
        <end position="135"/>
    </location>
</feature>
<evidence type="ECO:0000313" key="9">
    <source>
        <dbReference type="EMBL" id="MBB4747393.1"/>
    </source>
</evidence>
<evidence type="ECO:0000256" key="1">
    <source>
        <dbReference type="ARBA" id="ARBA00004141"/>
    </source>
</evidence>
<protein>
    <submittedName>
        <fullName evidence="8 9">Permease</fullName>
    </submittedName>
</protein>
<evidence type="ECO:0000313" key="11">
    <source>
        <dbReference type="Proteomes" id="UP000631312"/>
    </source>
</evidence>
<organism evidence="9 10">
    <name type="scientific">Actinoplanes lobatus</name>
    <dbReference type="NCBI Taxonomy" id="113568"/>
    <lineage>
        <taxon>Bacteria</taxon>
        <taxon>Bacillati</taxon>
        <taxon>Actinomycetota</taxon>
        <taxon>Actinomycetes</taxon>
        <taxon>Micromonosporales</taxon>
        <taxon>Micromonosporaceae</taxon>
        <taxon>Actinoplanes</taxon>
    </lineage>
</organism>
<dbReference type="PANTHER" id="PTHR32322">
    <property type="entry name" value="INNER MEMBRANE TRANSPORTER"/>
    <property type="match status" value="1"/>
</dbReference>
<name>A0A7W7MEN1_9ACTN</name>
<dbReference type="Proteomes" id="UP000590511">
    <property type="component" value="Unassembled WGS sequence"/>
</dbReference>
<feature type="transmembrane region" description="Helical" evidence="6">
    <location>
        <begin position="147"/>
        <end position="167"/>
    </location>
</feature>
<comment type="caution">
    <text evidence="9">The sequence shown here is derived from an EMBL/GenBank/DDBJ whole genome shotgun (WGS) entry which is preliminary data.</text>
</comment>
<keyword evidence="5 6" id="KW-0472">Membrane</keyword>
<keyword evidence="11" id="KW-1185">Reference proteome</keyword>
<dbReference type="InterPro" id="IPR050638">
    <property type="entry name" value="AA-Vitamin_Transporters"/>
</dbReference>
<accession>A0A7W7MEN1</accession>
<dbReference type="GO" id="GO:0016020">
    <property type="term" value="C:membrane"/>
    <property type="evidence" value="ECO:0007669"/>
    <property type="project" value="UniProtKB-SubCell"/>
</dbReference>
<keyword evidence="4 6" id="KW-1133">Transmembrane helix</keyword>
<sequence length="313" mass="33369">MPALAFVALCLAWGGTWLAIRIGVHETPPLWLAATRFTVAGLLLLGVARFAGGWRRISLPDLGRLVVMSAGAISICFGLIFWGEQYVESGLAGVLVQGFVPIGLFAFAMLLGKERVAGRQLVGLLLGLAGVALLILTQIRYESDARVLAGTVAIIVGTLIYDWAGVYGGNLLSRYPAPLMSAYENLIGGVLLLPVSLVLEGHRLASDGLVPNVRALGSWLYLVVIGSMVGFTAYTYLLAKWGPTRTSAYAFVTPVVAVTVGVFFAGEHLRWQDLLGAGMVVIAVVFIVTRRRPATDAAPVVQDAVEPEQVRHS</sequence>
<evidence type="ECO:0000313" key="10">
    <source>
        <dbReference type="Proteomes" id="UP000590511"/>
    </source>
</evidence>
<feature type="transmembrane region" description="Helical" evidence="6">
    <location>
        <begin position="179"/>
        <end position="199"/>
    </location>
</feature>
<dbReference type="PANTHER" id="PTHR32322:SF14">
    <property type="entry name" value="PROTEIN PAGO"/>
    <property type="match status" value="1"/>
</dbReference>
<feature type="domain" description="EamA" evidence="7">
    <location>
        <begin position="150"/>
        <end position="289"/>
    </location>
</feature>
<comment type="subcellular location">
    <subcellularLocation>
        <location evidence="1">Membrane</location>
        <topology evidence="1">Multi-pass membrane protein</topology>
    </subcellularLocation>
</comment>
<feature type="transmembrane region" description="Helical" evidence="6">
    <location>
        <begin position="271"/>
        <end position="289"/>
    </location>
</feature>
<evidence type="ECO:0000313" key="8">
    <source>
        <dbReference type="EMBL" id="GIE42636.1"/>
    </source>
</evidence>
<reference evidence="9 10" key="1">
    <citation type="submission" date="2020-08" db="EMBL/GenBank/DDBJ databases">
        <title>Sequencing the genomes of 1000 actinobacteria strains.</title>
        <authorList>
            <person name="Klenk H.-P."/>
        </authorList>
    </citation>
    <scope>NUCLEOTIDE SEQUENCE [LARGE SCALE GENOMIC DNA]</scope>
    <source>
        <strain evidence="9 10">DSM 43150</strain>
    </source>
</reference>
<feature type="transmembrane region" description="Helical" evidence="6">
    <location>
        <begin position="246"/>
        <end position="265"/>
    </location>
</feature>
<feature type="transmembrane region" description="Helical" evidence="6">
    <location>
        <begin position="122"/>
        <end position="141"/>
    </location>
</feature>
<dbReference type="EMBL" id="BOMP01000096">
    <property type="protein sequence ID" value="GIE42636.1"/>
    <property type="molecule type" value="Genomic_DNA"/>
</dbReference>
<evidence type="ECO:0000256" key="4">
    <source>
        <dbReference type="ARBA" id="ARBA00022989"/>
    </source>
</evidence>
<dbReference type="InterPro" id="IPR037185">
    <property type="entry name" value="EmrE-like"/>
</dbReference>
<reference evidence="8 11" key="2">
    <citation type="submission" date="2021-01" db="EMBL/GenBank/DDBJ databases">
        <title>Whole genome shotgun sequence of Actinoplanes lobatus NBRC 12513.</title>
        <authorList>
            <person name="Komaki H."/>
            <person name="Tamura T."/>
        </authorList>
    </citation>
    <scope>NUCLEOTIDE SEQUENCE [LARGE SCALE GENOMIC DNA]</scope>
    <source>
        <strain evidence="8 11">NBRC 12513</strain>
    </source>
</reference>
<feature type="transmembrane region" description="Helical" evidence="6">
    <location>
        <begin position="89"/>
        <end position="110"/>
    </location>
</feature>
<evidence type="ECO:0000256" key="3">
    <source>
        <dbReference type="ARBA" id="ARBA00022692"/>
    </source>
</evidence>
<dbReference type="SUPFAM" id="SSF103481">
    <property type="entry name" value="Multidrug resistance efflux transporter EmrE"/>
    <property type="match status" value="2"/>
</dbReference>
<evidence type="ECO:0000256" key="5">
    <source>
        <dbReference type="ARBA" id="ARBA00023136"/>
    </source>
</evidence>
<proteinExistence type="inferred from homology"/>
<gene>
    <name evidence="8" type="ORF">Alo02nite_55340</name>
    <name evidence="9" type="ORF">BJ964_001554</name>
</gene>
<dbReference type="AlphaFoldDB" id="A0A7W7MEN1"/>
<feature type="transmembrane region" description="Helical" evidence="6">
    <location>
        <begin position="31"/>
        <end position="50"/>
    </location>
</feature>
<evidence type="ECO:0000256" key="6">
    <source>
        <dbReference type="SAM" id="Phobius"/>
    </source>
</evidence>
<dbReference type="EMBL" id="JACHNC010000001">
    <property type="protein sequence ID" value="MBB4747393.1"/>
    <property type="molecule type" value="Genomic_DNA"/>
</dbReference>
<keyword evidence="3 6" id="KW-0812">Transmembrane</keyword>